<reference evidence="3 4" key="1">
    <citation type="submission" date="2019-09" db="EMBL/GenBank/DDBJ databases">
        <title>Goodfellowia gen. nov., a new genus of the Pseudonocardineae related to Actinoalloteichus, containing Goodfellowia coeruleoviolacea gen. nov., comb. nov. gen. nov., comb. nov.</title>
        <authorList>
            <person name="Labeda D."/>
        </authorList>
    </citation>
    <scope>NUCLEOTIDE SEQUENCE [LARGE SCALE GENOMIC DNA]</scope>
    <source>
        <strain evidence="3 4">AN110305</strain>
    </source>
</reference>
<organism evidence="3 4">
    <name type="scientific">Solihabitans fulvus</name>
    <dbReference type="NCBI Taxonomy" id="1892852"/>
    <lineage>
        <taxon>Bacteria</taxon>
        <taxon>Bacillati</taxon>
        <taxon>Actinomycetota</taxon>
        <taxon>Actinomycetes</taxon>
        <taxon>Pseudonocardiales</taxon>
        <taxon>Pseudonocardiaceae</taxon>
        <taxon>Solihabitans</taxon>
    </lineage>
</organism>
<dbReference type="InterPro" id="IPR009057">
    <property type="entry name" value="Homeodomain-like_sf"/>
</dbReference>
<accession>A0A5B2VH04</accession>
<evidence type="ECO:0000313" key="4">
    <source>
        <dbReference type="Proteomes" id="UP000323454"/>
    </source>
</evidence>
<dbReference type="GO" id="GO:0006313">
    <property type="term" value="P:DNA transposition"/>
    <property type="evidence" value="ECO:0007669"/>
    <property type="project" value="InterPro"/>
</dbReference>
<dbReference type="AlphaFoldDB" id="A0A5B2VH04"/>
<dbReference type="InterPro" id="IPR002492">
    <property type="entry name" value="Transposase_Tc1-like"/>
</dbReference>
<keyword evidence="4" id="KW-1185">Reference proteome</keyword>
<gene>
    <name evidence="3" type="ORF">F0L68_41615</name>
</gene>
<evidence type="ECO:0000313" key="3">
    <source>
        <dbReference type="EMBL" id="KAA2237826.1"/>
    </source>
</evidence>
<evidence type="ECO:0000259" key="2">
    <source>
        <dbReference type="Pfam" id="PF01498"/>
    </source>
</evidence>
<feature type="domain" description="Transposase Tc1-like" evidence="2">
    <location>
        <begin position="67"/>
        <end position="134"/>
    </location>
</feature>
<proteinExistence type="predicted"/>
<dbReference type="GO" id="GO:0015074">
    <property type="term" value="P:DNA integration"/>
    <property type="evidence" value="ECO:0007669"/>
    <property type="project" value="InterPro"/>
</dbReference>
<comment type="caution">
    <text evidence="3">The sequence shown here is derived from an EMBL/GenBank/DDBJ whole genome shotgun (WGS) entry which is preliminary data.</text>
</comment>
<dbReference type="EMBL" id="VUOB01000293">
    <property type="protein sequence ID" value="KAA2237826.1"/>
    <property type="molecule type" value="Genomic_DNA"/>
</dbReference>
<name>A0A5B2VH04_9PSEU</name>
<feature type="region of interest" description="Disordered" evidence="1">
    <location>
        <begin position="43"/>
        <end position="62"/>
    </location>
</feature>
<protein>
    <recommendedName>
        <fullName evidence="2">Transposase Tc1-like domain-containing protein</fullName>
    </recommendedName>
</protein>
<feature type="non-terminal residue" evidence="3">
    <location>
        <position position="162"/>
    </location>
</feature>
<dbReference type="SUPFAM" id="SSF46689">
    <property type="entry name" value="Homeodomain-like"/>
    <property type="match status" value="1"/>
</dbReference>
<dbReference type="GO" id="GO:0003677">
    <property type="term" value="F:DNA binding"/>
    <property type="evidence" value="ECO:0007669"/>
    <property type="project" value="InterPro"/>
</dbReference>
<dbReference type="Proteomes" id="UP000323454">
    <property type="component" value="Unassembled WGS sequence"/>
</dbReference>
<evidence type="ECO:0000256" key="1">
    <source>
        <dbReference type="SAM" id="MobiDB-lite"/>
    </source>
</evidence>
<sequence length="162" mass="18052">MGRARGLTDAEKAKIVKYMAKGTPIKDIAASIGRHVDTVKRYLADPSPRKKRSDSGVLKTASTRDLRNVKRIMSKKPGLTSKEIFNQASLPEVSKTTRCRLLRVMGKSVAAEKRPPLSARHKDSRLKWAREHMKTNMQMVPVTDESRATLDGPDGWGKGWVA</sequence>
<dbReference type="RefSeq" id="WP_149855415.1">
    <property type="nucleotide sequence ID" value="NZ_VUOB01000293.1"/>
</dbReference>
<dbReference type="Pfam" id="PF01498">
    <property type="entry name" value="HTH_Tnp_Tc3_2"/>
    <property type="match status" value="1"/>
</dbReference>
<dbReference type="Gene3D" id="1.10.10.60">
    <property type="entry name" value="Homeodomain-like"/>
    <property type="match status" value="1"/>
</dbReference>
<reference evidence="3 4" key="2">
    <citation type="submission" date="2019-09" db="EMBL/GenBank/DDBJ databases">
        <authorList>
            <person name="Jin C."/>
        </authorList>
    </citation>
    <scope>NUCLEOTIDE SEQUENCE [LARGE SCALE GENOMIC DNA]</scope>
    <source>
        <strain evidence="3 4">AN110305</strain>
    </source>
</reference>